<dbReference type="Gene3D" id="3.90.650.10">
    <property type="entry name" value="PurM-like C-terminal domain"/>
    <property type="match status" value="1"/>
</dbReference>
<sequence length="294" mass="31997">MMSTKLQGERAVSATAFACGQSKEIGVHALAESLNELAAAGAGAVEARVHIMIPDGYGRPRLAAVQKLIEKACGARGVTLIFLEQYKTPAAALPLVSVTCTGTAEYTDRVIRPGQDIVLTKWAGLGGMVRILQEKEDELEERFAPAFIKQIKEYAGEIFAGEELPAARQMGVSVFCQVTEGGIFAALWNLAREAETGLSVDMKKIPVRQETIEVCENYRLNPYQLMSAGSFLMVADNGRELARELTGRGMKAAVIGRMTDNNDKVIQNGEEIRFIDRPAPDELNKILGHTKRGE</sequence>
<dbReference type="RefSeq" id="WP_006443331.1">
    <property type="nucleotide sequence ID" value="NZ_CP036524.1"/>
</dbReference>
<dbReference type="InterPro" id="IPR010918">
    <property type="entry name" value="PurM-like_C_dom"/>
</dbReference>
<feature type="domain" description="PurM-like C-terminal" evidence="1">
    <location>
        <begin position="112"/>
        <end position="265"/>
    </location>
</feature>
<dbReference type="Proteomes" id="UP000004893">
    <property type="component" value="Unassembled WGS sequence"/>
</dbReference>
<reference evidence="2" key="1">
    <citation type="submission" date="2009-02" db="EMBL/GenBank/DDBJ databases">
        <authorList>
            <person name="Fulton L."/>
            <person name="Clifton S."/>
            <person name="Fulton B."/>
            <person name="Xu J."/>
            <person name="Minx P."/>
            <person name="Pepin K.H."/>
            <person name="Johnson M."/>
            <person name="Bhonagiri V."/>
            <person name="Nash W.E."/>
            <person name="Mardis E.R."/>
            <person name="Wilson R.K."/>
        </authorList>
    </citation>
    <scope>NUCLEOTIDE SEQUENCE [LARGE SCALE GENOMIC DNA]</scope>
    <source>
        <strain evidence="2">DSM 15053</strain>
    </source>
</reference>
<dbReference type="STRING" id="553973.CLOHYLEM_05983"/>
<comment type="caution">
    <text evidence="2">The sequence shown here is derived from an EMBL/GenBank/DDBJ whole genome shotgun (WGS) entry which is preliminary data.</text>
</comment>
<dbReference type="OrthoDB" id="153904at2"/>
<gene>
    <name evidence="2" type="ORF">CLOHYLEM_05983</name>
</gene>
<dbReference type="Pfam" id="PF02769">
    <property type="entry name" value="AIRS_C"/>
    <property type="match status" value="1"/>
</dbReference>
<accession>C0C1G4</accession>
<dbReference type="SUPFAM" id="SSF56042">
    <property type="entry name" value="PurM C-terminal domain-like"/>
    <property type="match status" value="1"/>
</dbReference>
<keyword evidence="3" id="KW-1185">Reference proteome</keyword>
<name>C0C1G4_9FIRM</name>
<dbReference type="eggNOG" id="COG0309">
    <property type="taxonomic scope" value="Bacteria"/>
</dbReference>
<dbReference type="InterPro" id="IPR011854">
    <property type="entry name" value="HypE"/>
</dbReference>
<dbReference type="AlphaFoldDB" id="C0C1G4"/>
<proteinExistence type="predicted"/>
<dbReference type="EMBL" id="ABYI02000022">
    <property type="protein sequence ID" value="EEG73978.1"/>
    <property type="molecule type" value="Genomic_DNA"/>
</dbReference>
<dbReference type="InterPro" id="IPR036921">
    <property type="entry name" value="PurM-like_N_sf"/>
</dbReference>
<dbReference type="InterPro" id="IPR036676">
    <property type="entry name" value="PurM-like_C_sf"/>
</dbReference>
<dbReference type="SUPFAM" id="SSF55326">
    <property type="entry name" value="PurM N-terminal domain-like"/>
    <property type="match status" value="1"/>
</dbReference>
<reference evidence="2" key="2">
    <citation type="submission" date="2013-06" db="EMBL/GenBank/DDBJ databases">
        <title>Draft genome sequence of Clostridium hylemonae (DSM 15053).</title>
        <authorList>
            <person name="Sudarsanam P."/>
            <person name="Ley R."/>
            <person name="Guruge J."/>
            <person name="Turnbaugh P.J."/>
            <person name="Mahowald M."/>
            <person name="Liep D."/>
            <person name="Gordon J."/>
        </authorList>
    </citation>
    <scope>NUCLEOTIDE SEQUENCE</scope>
    <source>
        <strain evidence="2">DSM 15053</strain>
    </source>
</reference>
<dbReference type="PANTHER" id="PTHR30303">
    <property type="entry name" value="HYDROGENASE ISOENZYMES FORMATION PROTEIN HYPE"/>
    <property type="match status" value="1"/>
</dbReference>
<evidence type="ECO:0000259" key="1">
    <source>
        <dbReference type="Pfam" id="PF02769"/>
    </source>
</evidence>
<dbReference type="PANTHER" id="PTHR30303:SF4">
    <property type="entry name" value="HYDROGENASE EXPRESSION_FORMATION PROTEIN HYPE"/>
    <property type="match status" value="1"/>
</dbReference>
<evidence type="ECO:0000313" key="2">
    <source>
        <dbReference type="EMBL" id="EEG73978.1"/>
    </source>
</evidence>
<dbReference type="GO" id="GO:0051604">
    <property type="term" value="P:protein maturation"/>
    <property type="evidence" value="ECO:0007669"/>
    <property type="project" value="TreeGrafter"/>
</dbReference>
<protein>
    <recommendedName>
        <fullName evidence="1">PurM-like C-terminal domain-containing protein</fullName>
    </recommendedName>
</protein>
<organism evidence="2 3">
    <name type="scientific">[Clostridium] hylemonae DSM 15053</name>
    <dbReference type="NCBI Taxonomy" id="553973"/>
    <lineage>
        <taxon>Bacteria</taxon>
        <taxon>Bacillati</taxon>
        <taxon>Bacillota</taxon>
        <taxon>Clostridia</taxon>
        <taxon>Lachnospirales</taxon>
        <taxon>Lachnospiraceae</taxon>
    </lineage>
</organism>
<evidence type="ECO:0000313" key="3">
    <source>
        <dbReference type="Proteomes" id="UP000004893"/>
    </source>
</evidence>
<dbReference type="HOGENOM" id="CLU_041631_0_0_9"/>